<feature type="compositionally biased region" description="Low complexity" evidence="1">
    <location>
        <begin position="94"/>
        <end position="108"/>
    </location>
</feature>
<feature type="compositionally biased region" description="Low complexity" evidence="1">
    <location>
        <begin position="154"/>
        <end position="174"/>
    </location>
</feature>
<dbReference type="EMBL" id="CP036349">
    <property type="protein sequence ID" value="QDV72338.1"/>
    <property type="molecule type" value="Genomic_DNA"/>
</dbReference>
<dbReference type="PANTHER" id="PTHR34819">
    <property type="entry name" value="LARGE CYSTEINE-RICH PERIPLASMIC PROTEIN OMCB"/>
    <property type="match status" value="1"/>
</dbReference>
<reference evidence="4 5" key="1">
    <citation type="submission" date="2019-02" db="EMBL/GenBank/DDBJ databases">
        <title>Deep-cultivation of Planctomycetes and their phenomic and genomic characterization uncovers novel biology.</title>
        <authorList>
            <person name="Wiegand S."/>
            <person name="Jogler M."/>
            <person name="Boedeker C."/>
            <person name="Pinto D."/>
            <person name="Vollmers J."/>
            <person name="Rivas-Marin E."/>
            <person name="Kohn T."/>
            <person name="Peeters S.H."/>
            <person name="Heuer A."/>
            <person name="Rast P."/>
            <person name="Oberbeckmann S."/>
            <person name="Bunk B."/>
            <person name="Jeske O."/>
            <person name="Meyerdierks A."/>
            <person name="Storesund J.E."/>
            <person name="Kallscheuer N."/>
            <person name="Luecker S."/>
            <person name="Lage O.M."/>
            <person name="Pohl T."/>
            <person name="Merkel B.J."/>
            <person name="Hornburger P."/>
            <person name="Mueller R.-W."/>
            <person name="Bruemmer F."/>
            <person name="Labrenz M."/>
            <person name="Spormann A.M."/>
            <person name="Op den Camp H."/>
            <person name="Overmann J."/>
            <person name="Amann R."/>
            <person name="Jetten M.S.M."/>
            <person name="Mascher T."/>
            <person name="Medema M.H."/>
            <person name="Devos D.P."/>
            <person name="Kaster A.-K."/>
            <person name="Ovreas L."/>
            <person name="Rohde M."/>
            <person name="Galperin M.Y."/>
            <person name="Jogler C."/>
        </authorList>
    </citation>
    <scope>NUCLEOTIDE SEQUENCE [LARGE SCALE GENOMIC DNA]</scope>
    <source>
        <strain evidence="4 5">Spa11</strain>
    </source>
</reference>
<dbReference type="NCBIfam" id="TIGR01451">
    <property type="entry name" value="B_ant_repeat"/>
    <property type="match status" value="3"/>
</dbReference>
<evidence type="ECO:0000313" key="5">
    <source>
        <dbReference type="Proteomes" id="UP000316426"/>
    </source>
</evidence>
<evidence type="ECO:0000313" key="4">
    <source>
        <dbReference type="EMBL" id="QDV72338.1"/>
    </source>
</evidence>
<protein>
    <submittedName>
        <fullName evidence="4">Large cysteine-rich periplasmic protein OmcB</fullName>
    </submittedName>
</protein>
<dbReference type="KEGG" id="bmei:Spa11_05120"/>
<organism evidence="4 5">
    <name type="scientific">Botrimarina mediterranea</name>
    <dbReference type="NCBI Taxonomy" id="2528022"/>
    <lineage>
        <taxon>Bacteria</taxon>
        <taxon>Pseudomonadati</taxon>
        <taxon>Planctomycetota</taxon>
        <taxon>Planctomycetia</taxon>
        <taxon>Pirellulales</taxon>
        <taxon>Lacipirellulaceae</taxon>
        <taxon>Botrimarina</taxon>
    </lineage>
</organism>
<evidence type="ECO:0000256" key="2">
    <source>
        <dbReference type="SAM" id="SignalP"/>
    </source>
</evidence>
<dbReference type="InterPro" id="IPR047589">
    <property type="entry name" value="DUF11_rpt"/>
</dbReference>
<evidence type="ECO:0000259" key="3">
    <source>
        <dbReference type="Pfam" id="PF01345"/>
    </source>
</evidence>
<feature type="chain" id="PRO_5022232035" evidence="2">
    <location>
        <begin position="25"/>
        <end position="766"/>
    </location>
</feature>
<keyword evidence="5" id="KW-1185">Reference proteome</keyword>
<feature type="compositionally biased region" description="Basic and acidic residues" evidence="1">
    <location>
        <begin position="237"/>
        <end position="250"/>
    </location>
</feature>
<feature type="signal peptide" evidence="2">
    <location>
        <begin position="1"/>
        <end position="24"/>
    </location>
</feature>
<dbReference type="Gene3D" id="2.60.40.10">
    <property type="entry name" value="Immunoglobulins"/>
    <property type="match status" value="4"/>
</dbReference>
<dbReference type="AlphaFoldDB" id="A0A518K3F6"/>
<dbReference type="InterPro" id="IPR051172">
    <property type="entry name" value="Chlamydia_OmcB"/>
</dbReference>
<gene>
    <name evidence="4" type="primary">omcB_1</name>
    <name evidence="4" type="ORF">Spa11_05120</name>
</gene>
<feature type="domain" description="DUF11" evidence="3">
    <location>
        <begin position="547"/>
        <end position="629"/>
    </location>
</feature>
<evidence type="ECO:0000256" key="1">
    <source>
        <dbReference type="SAM" id="MobiDB-lite"/>
    </source>
</evidence>
<feature type="compositionally biased region" description="Basic and acidic residues" evidence="1">
    <location>
        <begin position="111"/>
        <end position="121"/>
    </location>
</feature>
<dbReference type="Pfam" id="PF01345">
    <property type="entry name" value="DUF11"/>
    <property type="match status" value="3"/>
</dbReference>
<name>A0A518K3F6_9BACT</name>
<dbReference type="InterPro" id="IPR001434">
    <property type="entry name" value="OmcB-like_DUF11"/>
</dbReference>
<dbReference type="InterPro" id="IPR013783">
    <property type="entry name" value="Ig-like_fold"/>
</dbReference>
<proteinExistence type="predicted"/>
<feature type="compositionally biased region" description="Low complexity" evidence="1">
    <location>
        <begin position="252"/>
        <end position="281"/>
    </location>
</feature>
<dbReference type="RefSeq" id="WP_145106831.1">
    <property type="nucleotide sequence ID" value="NZ_CP036349.1"/>
</dbReference>
<feature type="domain" description="DUF11" evidence="3">
    <location>
        <begin position="322"/>
        <end position="413"/>
    </location>
</feature>
<accession>A0A518K3F6</accession>
<feature type="compositionally biased region" description="Low complexity" evidence="1">
    <location>
        <begin position="216"/>
        <end position="230"/>
    </location>
</feature>
<feature type="domain" description="DUF11" evidence="3">
    <location>
        <begin position="659"/>
        <end position="749"/>
    </location>
</feature>
<dbReference type="Proteomes" id="UP000316426">
    <property type="component" value="Chromosome"/>
</dbReference>
<dbReference type="PANTHER" id="PTHR34819:SF3">
    <property type="entry name" value="CELL SURFACE PROTEIN"/>
    <property type="match status" value="1"/>
</dbReference>
<keyword evidence="2" id="KW-0732">Signal</keyword>
<feature type="region of interest" description="Disordered" evidence="1">
    <location>
        <begin position="50"/>
        <end position="316"/>
    </location>
</feature>
<feature type="compositionally biased region" description="Basic and acidic residues" evidence="1">
    <location>
        <begin position="175"/>
        <end position="186"/>
    </location>
</feature>
<sequence precursor="true">MDRQRLIVRFVAFAAAAAPLTSFAEEKPPAPWAASSASSQASVADWANQKFASTKPAAEGRKTPAPFDASFMAKPAPAGDRYGAPATTAVLNRAPENTAPQNTAAPNAMREAGDSRAKRLSETNPLRGGNVSGEQVIRVGATSDLPSERKNDDPFAAFSSSAAPLPVAATPVARPAEHSPTEHESSEPVPPPAAAAAPNRIEIGATPVSPEPTPQAEPEAIAIAPEAMQELTPVERAPVERAPMNRRDDADSAAAPRASADGSDVYQQGSPPAARVASSSAYDEPKRFDGEFGGTSMPAAEGVGQPGPAELEGPQEASLVVEKRGPREAQIGKPCRFAIKVRNTGSAAAENVVLTDQTPAGTRLLKTNPTATPQDGKIVWRLGTLAAGEERIVEMQFEPLREGPLGSVATVTMDASASAQTKVTRPQLAIRVAAANRVLLGEEQIITIELHNPGTGAATGVMLVEDVPPQLRHAAGPALEYEVGDLQPGETRRIELNMAAAQAGHVVNAISAVADGDLRANGSVEFDVVAPSLAVSIDGPSRRYLERPASYTISVDNPGTAPAKDVRLVTHLPRGMEFVRANNLGEYDATSHSVYWSLAELPEGQRGEVEVVAMPVAAGEHTLSVASEARDGLEAEKSHVVRVEGVASLAFEVRDMADPIEIGAETTYEIRVLNEGTKAATNVKVRVEAPTGLRVVAAQGDAANRIDAGRAEFAALPRLEPGQKAAFRVRVTGAEAGDQRVTVLVESDDLSGPIRREESTRVFADE</sequence>